<dbReference type="EMBL" id="LXQC01000149">
    <property type="protein sequence ID" value="TFE67703.1"/>
    <property type="molecule type" value="Genomic_DNA"/>
</dbReference>
<organism evidence="5 6">
    <name type="scientific">Methylacidiphilum caldifontis</name>
    <dbReference type="NCBI Taxonomy" id="2795386"/>
    <lineage>
        <taxon>Bacteria</taxon>
        <taxon>Pseudomonadati</taxon>
        <taxon>Verrucomicrobiota</taxon>
        <taxon>Methylacidiphilae</taxon>
        <taxon>Methylacidiphilales</taxon>
        <taxon>Methylacidiphilaceae</taxon>
        <taxon>Methylacidiphilum (ex Ratnadevi et al. 2023)</taxon>
    </lineage>
</organism>
<sequence>MHNPRIGCVPYLNAKPLIYGIEKQVIYGSPVELSIMLKNGQLDVALCPVGASLVEGWNCFIDGIGIVANGDVYSVIFVVKKPIELVQTVNADPQSRSSVLLLQVILESFYGKKVQFVSSVEQADGFLLIGDKALEYRKKHPGQEVVDLGGLWKKLTGLPFVFALWTLGPAGMSIKEEIKSLLTKTKDKGLSSREKIAANSHQLHYLTHYIHYEVGEKEKMGIEEFLKNLIKINVVDQYNPFYWV</sequence>
<dbReference type="UniPathway" id="UPA00079"/>
<reference evidence="5 6" key="1">
    <citation type="submission" date="2016-05" db="EMBL/GenBank/DDBJ databases">
        <title>Diversity and Homogeneity among Thermoacidophilic Verrucomicrobia Methanotrophs Linked with Geographical Origin.</title>
        <authorList>
            <person name="Erikstad H.-A."/>
            <person name="Smestad N.B."/>
            <person name="Ceballos R.M."/>
            <person name="Birkeland N.-K."/>
        </authorList>
    </citation>
    <scope>NUCLEOTIDE SEQUENCE [LARGE SCALE GENOMIC DNA]</scope>
    <source>
        <strain evidence="5 6">Phi</strain>
    </source>
</reference>
<comment type="pathway">
    <text evidence="1 4">Quinol/quinone metabolism; menaquinone biosynthesis.</text>
</comment>
<dbReference type="Gene3D" id="3.40.190.10">
    <property type="entry name" value="Periplasmic binding protein-like II"/>
    <property type="match status" value="2"/>
</dbReference>
<evidence type="ECO:0000256" key="4">
    <source>
        <dbReference type="HAMAP-Rule" id="MF_00995"/>
    </source>
</evidence>
<dbReference type="PANTHER" id="PTHR37690">
    <property type="entry name" value="CHORISMATE DEHYDRATASE"/>
    <property type="match status" value="1"/>
</dbReference>
<dbReference type="CDD" id="cd13634">
    <property type="entry name" value="PBP2_Sco4506"/>
    <property type="match status" value="1"/>
</dbReference>
<protein>
    <recommendedName>
        <fullName evidence="4">Chorismate dehydratase</fullName>
        <ecNumber evidence="4">4.2.1.151</ecNumber>
    </recommendedName>
    <alternativeName>
        <fullName evidence="4">Menaquinone biosynthetic enzyme MqnA</fullName>
    </alternativeName>
</protein>
<evidence type="ECO:0000313" key="6">
    <source>
        <dbReference type="Proteomes" id="UP000297713"/>
    </source>
</evidence>
<comment type="function">
    <text evidence="4">Catalyzes the dehydration of chorismate into 3-[(1-carboxyvinyl)oxy]benzoate, a step in the biosynthesis of menaquinone (MK, vitamin K2).</text>
</comment>
<dbReference type="Proteomes" id="UP000297713">
    <property type="component" value="Unassembled WGS sequence"/>
</dbReference>
<evidence type="ECO:0000256" key="3">
    <source>
        <dbReference type="ARBA" id="ARBA00023239"/>
    </source>
</evidence>
<proteinExistence type="inferred from homology"/>
<dbReference type="GO" id="GO:0016836">
    <property type="term" value="F:hydro-lyase activity"/>
    <property type="evidence" value="ECO:0007669"/>
    <property type="project" value="UniProtKB-UniRule"/>
</dbReference>
<dbReference type="Pfam" id="PF02621">
    <property type="entry name" value="VitK2_biosynth"/>
    <property type="match status" value="1"/>
</dbReference>
<dbReference type="SUPFAM" id="SSF53850">
    <property type="entry name" value="Periplasmic binding protein-like II"/>
    <property type="match status" value="1"/>
</dbReference>
<comment type="catalytic activity">
    <reaction evidence="4">
        <text>chorismate = 3-[(1-carboxyvinyl)-oxy]benzoate + H2O</text>
        <dbReference type="Rhea" id="RHEA:40051"/>
        <dbReference type="ChEBI" id="CHEBI:15377"/>
        <dbReference type="ChEBI" id="CHEBI:29748"/>
        <dbReference type="ChEBI" id="CHEBI:76981"/>
        <dbReference type="EC" id="4.2.1.151"/>
    </reaction>
</comment>
<dbReference type="InterPro" id="IPR003773">
    <property type="entry name" value="Menaquinone_biosynth"/>
</dbReference>
<keyword evidence="3 4" id="KW-0456">Lyase</keyword>
<comment type="similarity">
    <text evidence="4">Belongs to the MqnA/MqnD family. MqnA subfamily.</text>
</comment>
<accession>A0A4Y8PA39</accession>
<evidence type="ECO:0000256" key="2">
    <source>
        <dbReference type="ARBA" id="ARBA00022428"/>
    </source>
</evidence>
<dbReference type="InterPro" id="IPR030868">
    <property type="entry name" value="MqnA"/>
</dbReference>
<dbReference type="PANTHER" id="PTHR37690:SF1">
    <property type="entry name" value="CHORISMATE DEHYDRATASE"/>
    <property type="match status" value="1"/>
</dbReference>
<evidence type="ECO:0000256" key="1">
    <source>
        <dbReference type="ARBA" id="ARBA00004863"/>
    </source>
</evidence>
<dbReference type="EC" id="4.2.1.151" evidence="4"/>
<evidence type="ECO:0000313" key="5">
    <source>
        <dbReference type="EMBL" id="TFE67703.1"/>
    </source>
</evidence>
<dbReference type="HAMAP" id="MF_00995">
    <property type="entry name" value="MqnA"/>
    <property type="match status" value="1"/>
</dbReference>
<dbReference type="GO" id="GO:0009234">
    <property type="term" value="P:menaquinone biosynthetic process"/>
    <property type="evidence" value="ECO:0007669"/>
    <property type="project" value="UniProtKB-UniRule"/>
</dbReference>
<dbReference type="AlphaFoldDB" id="A0A4Y8PA39"/>
<name>A0A4Y8PA39_9BACT</name>
<gene>
    <name evidence="4" type="primary">mqnA</name>
    <name evidence="5" type="ORF">A7Q10_09215</name>
</gene>
<keyword evidence="6" id="KW-1185">Reference proteome</keyword>
<dbReference type="OrthoDB" id="9810112at2"/>
<comment type="caution">
    <text evidence="5">The sequence shown here is derived from an EMBL/GenBank/DDBJ whole genome shotgun (WGS) entry which is preliminary data.</text>
</comment>
<dbReference type="RefSeq" id="WP_134440405.1">
    <property type="nucleotide sequence ID" value="NZ_LXQC01000149.1"/>
</dbReference>
<keyword evidence="2 4" id="KW-0474">Menaquinone biosynthesis</keyword>